<keyword evidence="2" id="KW-0732">Signal</keyword>
<reference evidence="3" key="1">
    <citation type="submission" date="2007-07" db="EMBL/GenBank/DDBJ databases">
        <title>PCAP assembly of the Caenorhabditis remanei genome.</title>
        <authorList>
            <consortium name="The Caenorhabditis remanei Sequencing Consortium"/>
            <person name="Wilson R.K."/>
        </authorList>
    </citation>
    <scope>NUCLEOTIDE SEQUENCE [LARGE SCALE GENOMIC DNA]</scope>
    <source>
        <strain evidence="3">PB4641</strain>
    </source>
</reference>
<feature type="chain" id="PRO_5015089637" evidence="2">
    <location>
        <begin position="21"/>
        <end position="550"/>
    </location>
</feature>
<dbReference type="PANTHER" id="PTHR47919">
    <property type="entry name" value="INFECTION RESPONSE PROTEIN-RELATED"/>
    <property type="match status" value="1"/>
</dbReference>
<evidence type="ECO:0000256" key="2">
    <source>
        <dbReference type="SAM" id="SignalP"/>
    </source>
</evidence>
<dbReference type="Proteomes" id="UP000008281">
    <property type="component" value="Unassembled WGS sequence"/>
</dbReference>
<evidence type="ECO:0000313" key="4">
    <source>
        <dbReference type="Proteomes" id="UP000008281"/>
    </source>
</evidence>
<dbReference type="HOGENOM" id="CLU_040706_0_0_1"/>
<proteinExistence type="predicted"/>
<dbReference type="Pfam" id="PF02408">
    <property type="entry name" value="CUB_2"/>
    <property type="match status" value="1"/>
</dbReference>
<evidence type="ECO:0000256" key="1">
    <source>
        <dbReference type="SAM" id="MobiDB-lite"/>
    </source>
</evidence>
<gene>
    <name evidence="3" type="ORF">CRE_16045</name>
</gene>
<dbReference type="InterPro" id="IPR003366">
    <property type="entry name" value="CUB-like_dom"/>
</dbReference>
<name>E3MBI6_CAERE</name>
<dbReference type="OMA" id="EMCKINI"/>
<accession>E3MBI6</accession>
<dbReference type="GO" id="GO:0045087">
    <property type="term" value="P:innate immune response"/>
    <property type="evidence" value="ECO:0007669"/>
    <property type="project" value="TreeGrafter"/>
</dbReference>
<dbReference type="eggNOG" id="ENOG502TGF0">
    <property type="taxonomic scope" value="Eukaryota"/>
</dbReference>
<feature type="compositionally biased region" description="Low complexity" evidence="1">
    <location>
        <begin position="478"/>
        <end position="497"/>
    </location>
</feature>
<dbReference type="AlphaFoldDB" id="E3MBI6"/>
<keyword evidence="4" id="KW-1185">Reference proteome</keyword>
<feature type="region of interest" description="Disordered" evidence="1">
    <location>
        <begin position="478"/>
        <end position="499"/>
    </location>
</feature>
<sequence length="550" mass="62478">MLRQLLISSCLLFLSVASQGYNCSGKTVVNPPKDLSEPYYFPNDWNESMPPAKYNQSQDCNWRIMVPNGMYATAIFYRHTNRTGSFTFVYPNDNMASVHDDEFIPFISTFPYFELLMSVHEDPGAFSFKVTWSNYPNTCQRNITLDDSTPVPSIPDTCFTTYTAPISVALIGFNTKEDSDVQLRHSAVFEGDSYNGSYLGNLYDMRNRQIVSNSTQLTVYTFGLSEIYDYVLYMGVDAKAVGNGRIRGTHCRTDNLNCEIEVLARSVVTISEDADYLQVPRWYSDNGTLRIYEGKLSDDNLLTTVNESDYNYKFPMVVKNNVKFYIIDRNADAIISLNSGAPSSYYKVAPGRIVNIHSFYFRQLSTQQYTRETYTTTSKDVKVYFNLNVKSFDVIGPTYLDISVFRDDQVVFQQRYKETNRPPTTTLRVLGNKITVIYDTLGYNTTGFEINMFCTEDDQTTTTTSTTSTSTTTVLTTTTVPTTTQSTTPTTTPTTTTTRRRIITTKRKTTPTTTSTTMQTTTRRIRATTKLSATHKCSHIFLIVFVVMLW</sequence>
<organism evidence="4">
    <name type="scientific">Caenorhabditis remanei</name>
    <name type="common">Caenorhabditis vulgaris</name>
    <dbReference type="NCBI Taxonomy" id="31234"/>
    <lineage>
        <taxon>Eukaryota</taxon>
        <taxon>Metazoa</taxon>
        <taxon>Ecdysozoa</taxon>
        <taxon>Nematoda</taxon>
        <taxon>Chromadorea</taxon>
        <taxon>Rhabditida</taxon>
        <taxon>Rhabditina</taxon>
        <taxon>Rhabditomorpha</taxon>
        <taxon>Rhabditoidea</taxon>
        <taxon>Rhabditidae</taxon>
        <taxon>Peloderinae</taxon>
        <taxon>Caenorhabditis</taxon>
    </lineage>
</organism>
<dbReference type="PANTHER" id="PTHR47919:SF2">
    <property type="entry name" value="CUB DOMAIN-CONTAINING PROTEIN-RELATED"/>
    <property type="match status" value="1"/>
</dbReference>
<evidence type="ECO:0000313" key="3">
    <source>
        <dbReference type="EMBL" id="EFO97687.1"/>
    </source>
</evidence>
<feature type="signal peptide" evidence="2">
    <location>
        <begin position="1"/>
        <end position="20"/>
    </location>
</feature>
<dbReference type="EMBL" id="DS268433">
    <property type="protein sequence ID" value="EFO97687.1"/>
    <property type="molecule type" value="Genomic_DNA"/>
</dbReference>
<protein>
    <submittedName>
        <fullName evidence="3">Uncharacterized protein</fullName>
    </submittedName>
</protein>